<dbReference type="STRING" id="1230458.C484_02984"/>
<dbReference type="Pfam" id="PF24042">
    <property type="entry name" value="DUF7351"/>
    <property type="match status" value="1"/>
</dbReference>
<feature type="compositionally biased region" description="Polar residues" evidence="1">
    <location>
        <begin position="325"/>
        <end position="337"/>
    </location>
</feature>
<evidence type="ECO:0000313" key="4">
    <source>
        <dbReference type="EMBL" id="ELY95922.1"/>
    </source>
</evidence>
<feature type="domain" description="DUF7351" evidence="3">
    <location>
        <begin position="140"/>
        <end position="321"/>
    </location>
</feature>
<dbReference type="RefSeq" id="WP_006824490.1">
    <property type="nucleotide sequence ID" value="NZ_AOIL01000012.1"/>
</dbReference>
<dbReference type="PATRIC" id="fig|1230458.4.peg.592"/>
<dbReference type="Proteomes" id="UP000011648">
    <property type="component" value="Unassembled WGS sequence"/>
</dbReference>
<evidence type="ECO:0000259" key="2">
    <source>
        <dbReference type="Pfam" id="PF24038"/>
    </source>
</evidence>
<dbReference type="Pfam" id="PF24038">
    <property type="entry name" value="DUF7347"/>
    <property type="match status" value="1"/>
</dbReference>
<sequence>MSAEDGEELPIAAPEPSDRVSDPSDAFQALGNEIRMGILETMLEFSDGNGTGDSDNTDTTEATPSTPTFSTLFDASAVDTTAGFAYHLDELVGPYLRKVESGAEDGGEGYELTYAGERIARAIATGTYTQRVDHPPTELDDDCPFCGQAALTAQANDNRVTVRCGHCDRRLLRLGFPPAGLDSHGAAFPAAFDRHHRHRLSLVRDGVCPDCSGAVDARLATLSPATEDLLPAEHTDHVQAEFSCSRCGMTLRAPVALSLLSHPAVVSFYHDHDRDVRDRPIWNVGHEWAETVLSEDPLAVRVVVELDDSVLALYVDEQVAVVDTQRASSETAPSSDGTETAETAESAKEAETAK</sequence>
<keyword evidence="5" id="KW-1185">Reference proteome</keyword>
<proteinExistence type="predicted"/>
<gene>
    <name evidence="4" type="ORF">C484_02984</name>
</gene>
<feature type="region of interest" description="Disordered" evidence="1">
    <location>
        <begin position="44"/>
        <end position="68"/>
    </location>
</feature>
<protein>
    <submittedName>
        <fullName evidence="4">ArsR family transcriptional regulator</fullName>
    </submittedName>
</protein>
<feature type="domain" description="DUF7347" evidence="2">
    <location>
        <begin position="23"/>
        <end position="123"/>
    </location>
</feature>
<evidence type="ECO:0000256" key="1">
    <source>
        <dbReference type="SAM" id="MobiDB-lite"/>
    </source>
</evidence>
<organism evidence="4 5">
    <name type="scientific">Natrialba taiwanensis DSM 12281</name>
    <dbReference type="NCBI Taxonomy" id="1230458"/>
    <lineage>
        <taxon>Archaea</taxon>
        <taxon>Methanobacteriati</taxon>
        <taxon>Methanobacteriota</taxon>
        <taxon>Stenosarchaea group</taxon>
        <taxon>Halobacteria</taxon>
        <taxon>Halobacteriales</taxon>
        <taxon>Natrialbaceae</taxon>
        <taxon>Natrialba</taxon>
    </lineage>
</organism>
<feature type="region of interest" description="Disordered" evidence="1">
    <location>
        <begin position="1"/>
        <end position="25"/>
    </location>
</feature>
<name>M0ADI3_9EURY</name>
<dbReference type="OrthoDB" id="8482at2157"/>
<evidence type="ECO:0000313" key="5">
    <source>
        <dbReference type="Proteomes" id="UP000011648"/>
    </source>
</evidence>
<feature type="compositionally biased region" description="Low complexity" evidence="1">
    <location>
        <begin position="46"/>
        <end position="68"/>
    </location>
</feature>
<comment type="caution">
    <text evidence="4">The sequence shown here is derived from an EMBL/GenBank/DDBJ whole genome shotgun (WGS) entry which is preliminary data.</text>
</comment>
<accession>M0ADI3</accession>
<feature type="compositionally biased region" description="Basic and acidic residues" evidence="1">
    <location>
        <begin position="345"/>
        <end position="354"/>
    </location>
</feature>
<dbReference type="InterPro" id="IPR055771">
    <property type="entry name" value="DUF7347"/>
</dbReference>
<reference evidence="4 5" key="1">
    <citation type="journal article" date="2014" name="PLoS Genet.">
        <title>Phylogenetically driven sequencing of extremely halophilic archaea reveals strategies for static and dynamic osmo-response.</title>
        <authorList>
            <person name="Becker E.A."/>
            <person name="Seitzer P.M."/>
            <person name="Tritt A."/>
            <person name="Larsen D."/>
            <person name="Krusor M."/>
            <person name="Yao A.I."/>
            <person name="Wu D."/>
            <person name="Madern D."/>
            <person name="Eisen J.A."/>
            <person name="Darling A.E."/>
            <person name="Facciotti M.T."/>
        </authorList>
    </citation>
    <scope>NUCLEOTIDE SEQUENCE [LARGE SCALE GENOMIC DNA]</scope>
    <source>
        <strain evidence="4 5">DSM 12281</strain>
    </source>
</reference>
<feature type="region of interest" description="Disordered" evidence="1">
    <location>
        <begin position="324"/>
        <end position="354"/>
    </location>
</feature>
<evidence type="ECO:0000259" key="3">
    <source>
        <dbReference type="Pfam" id="PF24042"/>
    </source>
</evidence>
<dbReference type="EMBL" id="AOIL01000012">
    <property type="protein sequence ID" value="ELY95922.1"/>
    <property type="molecule type" value="Genomic_DNA"/>
</dbReference>
<dbReference type="InterPro" id="IPR055775">
    <property type="entry name" value="DUF7351"/>
</dbReference>
<dbReference type="AlphaFoldDB" id="M0ADI3"/>